<dbReference type="GO" id="GO:0004499">
    <property type="term" value="F:N,N-dimethylaniline monooxygenase activity"/>
    <property type="evidence" value="ECO:0007669"/>
    <property type="project" value="InterPro"/>
</dbReference>
<dbReference type="EC" id="1.-.-.-" evidence="7"/>
<name>A0AAW1WUY3_RUBAR</name>
<dbReference type="Pfam" id="PF00743">
    <property type="entry name" value="FMO-like"/>
    <property type="match status" value="2"/>
</dbReference>
<evidence type="ECO:0000256" key="7">
    <source>
        <dbReference type="RuleBase" id="RU361177"/>
    </source>
</evidence>
<dbReference type="PANTHER" id="PTHR23023">
    <property type="entry name" value="DIMETHYLANILINE MONOOXYGENASE"/>
    <property type="match status" value="1"/>
</dbReference>
<dbReference type="EMBL" id="JBEDUW010000005">
    <property type="protein sequence ID" value="KAK9927509.1"/>
    <property type="molecule type" value="Genomic_DNA"/>
</dbReference>
<comment type="caution">
    <text evidence="8">The sequence shown here is derived from an EMBL/GenBank/DDBJ whole genome shotgun (WGS) entry which is preliminary data.</text>
</comment>
<sequence length="450" mass="51280">MQPLSRHVAVIGAGASGLVAARELRREGHTVVVFERGDQLGGMWVYTPEVESDPIGLNPNRNIVHSSMYQSLRINLPREIMGFRDYPFVAKEEDDEERDPRMFPGHTEVLNYLNGFAREFRISEMVRFENEVVFVGLVEGGKWKVKSKSKRGEDVEEIYDAVVVCNGHHTEPRVAQIPGISSWKGKQIHSHNYRTPEPFRDQVVVLIGGSVSAIDISQDIAGIAREVHIASRSVPDETMEKKPGYDNMWLHSMITSVHEDGSVVFPDGSVVLADIILHCTGYKYHFPFLETNGIVTVDDNCVGPLYKHVFPPALAPSLSFVGLPWKVVPFAMYEFQSKWIAGLLSNRIALPSKEEMMEDVKAFYSLRESSGTPKRYTHKLDDWQFEYNDWLAAQCGCPVSEEWRKQMWFAHFKNARLVGLLYRDEWNDHHLVSQAHEDFRKYTLNGVIDV</sequence>
<accession>A0AAW1WUY3</accession>
<dbReference type="SUPFAM" id="SSF51905">
    <property type="entry name" value="FAD/NAD(P)-binding domain"/>
    <property type="match status" value="2"/>
</dbReference>
<reference evidence="8 9" key="1">
    <citation type="journal article" date="2023" name="G3 (Bethesda)">
        <title>A chromosome-length genome assembly and annotation of blackberry (Rubus argutus, cv. 'Hillquist').</title>
        <authorList>
            <person name="Bruna T."/>
            <person name="Aryal R."/>
            <person name="Dudchenko O."/>
            <person name="Sargent D.J."/>
            <person name="Mead D."/>
            <person name="Buti M."/>
            <person name="Cavallini A."/>
            <person name="Hytonen T."/>
            <person name="Andres J."/>
            <person name="Pham M."/>
            <person name="Weisz D."/>
            <person name="Mascagni F."/>
            <person name="Usai G."/>
            <person name="Natali L."/>
            <person name="Bassil N."/>
            <person name="Fernandez G.E."/>
            <person name="Lomsadze A."/>
            <person name="Armour M."/>
            <person name="Olukolu B."/>
            <person name="Poorten T."/>
            <person name="Britton C."/>
            <person name="Davik J."/>
            <person name="Ashrafi H."/>
            <person name="Aiden E.L."/>
            <person name="Borodovsky M."/>
            <person name="Worthington M."/>
        </authorList>
    </citation>
    <scope>NUCLEOTIDE SEQUENCE [LARGE SCALE GENOMIC DNA]</scope>
    <source>
        <strain evidence="8">PI 553951</strain>
    </source>
</reference>
<proteinExistence type="inferred from homology"/>
<dbReference type="Gene3D" id="3.50.50.60">
    <property type="entry name" value="FAD/NAD(P)-binding domain"/>
    <property type="match status" value="2"/>
</dbReference>
<gene>
    <name evidence="8" type="ORF">M0R45_024690</name>
</gene>
<dbReference type="InterPro" id="IPR020946">
    <property type="entry name" value="Flavin_mOase-like"/>
</dbReference>
<dbReference type="PIRSF" id="PIRSF000332">
    <property type="entry name" value="FMO"/>
    <property type="match status" value="1"/>
</dbReference>
<dbReference type="InterPro" id="IPR036188">
    <property type="entry name" value="FAD/NAD-bd_sf"/>
</dbReference>
<dbReference type="InterPro" id="IPR050346">
    <property type="entry name" value="FMO-like"/>
</dbReference>
<keyword evidence="6 7" id="KW-0503">Monooxygenase</keyword>
<evidence type="ECO:0000256" key="5">
    <source>
        <dbReference type="ARBA" id="ARBA00023002"/>
    </source>
</evidence>
<dbReference type="AlphaFoldDB" id="A0AAW1WUY3"/>
<keyword evidence="9" id="KW-1185">Reference proteome</keyword>
<evidence type="ECO:0000313" key="9">
    <source>
        <dbReference type="Proteomes" id="UP001457282"/>
    </source>
</evidence>
<dbReference type="GO" id="GO:0050660">
    <property type="term" value="F:flavin adenine dinucleotide binding"/>
    <property type="evidence" value="ECO:0007669"/>
    <property type="project" value="InterPro"/>
</dbReference>
<dbReference type="PRINTS" id="PR00370">
    <property type="entry name" value="FMOXYGENASE"/>
</dbReference>
<dbReference type="FunFam" id="3.50.50.60:FF:000099">
    <property type="entry name" value="Flavin-containing monooxygenase"/>
    <property type="match status" value="1"/>
</dbReference>
<evidence type="ECO:0000256" key="6">
    <source>
        <dbReference type="ARBA" id="ARBA00023033"/>
    </source>
</evidence>
<organism evidence="8 9">
    <name type="scientific">Rubus argutus</name>
    <name type="common">Southern blackberry</name>
    <dbReference type="NCBI Taxonomy" id="59490"/>
    <lineage>
        <taxon>Eukaryota</taxon>
        <taxon>Viridiplantae</taxon>
        <taxon>Streptophyta</taxon>
        <taxon>Embryophyta</taxon>
        <taxon>Tracheophyta</taxon>
        <taxon>Spermatophyta</taxon>
        <taxon>Magnoliopsida</taxon>
        <taxon>eudicotyledons</taxon>
        <taxon>Gunneridae</taxon>
        <taxon>Pentapetalae</taxon>
        <taxon>rosids</taxon>
        <taxon>fabids</taxon>
        <taxon>Rosales</taxon>
        <taxon>Rosaceae</taxon>
        <taxon>Rosoideae</taxon>
        <taxon>Rosoideae incertae sedis</taxon>
        <taxon>Rubus</taxon>
    </lineage>
</organism>
<keyword evidence="2 7" id="KW-0285">Flavoprotein</keyword>
<comment type="cofactor">
    <cofactor evidence="7">
        <name>FAD</name>
        <dbReference type="ChEBI" id="CHEBI:57692"/>
    </cofactor>
</comment>
<keyword evidence="3 7" id="KW-0274">FAD</keyword>
<dbReference type="InterPro" id="IPR000960">
    <property type="entry name" value="Flavin_mOase"/>
</dbReference>
<keyword evidence="4" id="KW-0521">NADP</keyword>
<evidence type="ECO:0000256" key="2">
    <source>
        <dbReference type="ARBA" id="ARBA00022630"/>
    </source>
</evidence>
<comment type="similarity">
    <text evidence="1 7">Belongs to the FMO family.</text>
</comment>
<evidence type="ECO:0000313" key="8">
    <source>
        <dbReference type="EMBL" id="KAK9927509.1"/>
    </source>
</evidence>
<evidence type="ECO:0000256" key="1">
    <source>
        <dbReference type="ARBA" id="ARBA00009183"/>
    </source>
</evidence>
<keyword evidence="5 7" id="KW-0560">Oxidoreductase</keyword>
<protein>
    <recommendedName>
        <fullName evidence="7">Flavin-containing monooxygenase</fullName>
        <ecNumber evidence="7">1.-.-.-</ecNumber>
    </recommendedName>
</protein>
<dbReference type="Proteomes" id="UP001457282">
    <property type="component" value="Unassembled WGS sequence"/>
</dbReference>
<dbReference type="GO" id="GO:0050661">
    <property type="term" value="F:NADP binding"/>
    <property type="evidence" value="ECO:0007669"/>
    <property type="project" value="InterPro"/>
</dbReference>
<evidence type="ECO:0000256" key="3">
    <source>
        <dbReference type="ARBA" id="ARBA00022827"/>
    </source>
</evidence>
<evidence type="ECO:0000256" key="4">
    <source>
        <dbReference type="ARBA" id="ARBA00022857"/>
    </source>
</evidence>